<proteinExistence type="predicted"/>
<evidence type="ECO:0000313" key="2">
    <source>
        <dbReference type="Proteomes" id="UP000235914"/>
    </source>
</evidence>
<protein>
    <submittedName>
        <fullName evidence="1">Uncharacterized protein</fullName>
    </submittedName>
</protein>
<dbReference type="AlphaFoldDB" id="A0AAP8NNA2"/>
<accession>A0AAP8NNA2</accession>
<organism evidence="1 2">
    <name type="scientific">Akkermansia muciniphila</name>
    <dbReference type="NCBI Taxonomy" id="239935"/>
    <lineage>
        <taxon>Bacteria</taxon>
        <taxon>Pseudomonadati</taxon>
        <taxon>Verrucomicrobiota</taxon>
        <taxon>Verrucomicrobiia</taxon>
        <taxon>Verrucomicrobiales</taxon>
        <taxon>Akkermansiaceae</taxon>
        <taxon>Akkermansia</taxon>
    </lineage>
</organism>
<name>A0AAP8NNA2_9BACT</name>
<sequence length="87" mass="9601">MAVRFPEKEGVRYHDGGQVFGPEIEVMRKVDAPTFDVRRIETDGRQEGPPMFLNCPSPPAAVPFADDGGEVPCARIQGTHAVREAHR</sequence>
<evidence type="ECO:0000313" key="1">
    <source>
        <dbReference type="EMBL" id="PNC56859.1"/>
    </source>
</evidence>
<comment type="caution">
    <text evidence="1">The sequence shown here is derived from an EMBL/GenBank/DDBJ whole genome shotgun (WGS) entry which is preliminary data.</text>
</comment>
<gene>
    <name evidence="1" type="ORF">CXU09_04600</name>
</gene>
<dbReference type="Proteomes" id="UP000235914">
    <property type="component" value="Unassembled WGS sequence"/>
</dbReference>
<dbReference type="EMBL" id="PJKN01000002">
    <property type="protein sequence ID" value="PNC56859.1"/>
    <property type="molecule type" value="Genomic_DNA"/>
</dbReference>
<reference evidence="1 2" key="1">
    <citation type="journal article" date="2017" name="BMC Genomics">
        <title>Genome sequencing of 39 Akkermansia muciniphila isolates reveals its population structure, genomic and functional diverisity, and global distribution in mammalian gut microbiotas.</title>
        <authorList>
            <person name="Guo X."/>
            <person name="Li S."/>
            <person name="Zhang J."/>
            <person name="Wu F."/>
            <person name="Li X."/>
            <person name="Wu D."/>
            <person name="Zhang M."/>
            <person name="Ou Z."/>
            <person name="Jie Z."/>
            <person name="Yan Q."/>
            <person name="Li P."/>
            <person name="Yi J."/>
            <person name="Peng Y."/>
        </authorList>
    </citation>
    <scope>NUCLEOTIDE SEQUENCE [LARGE SCALE GENOMIC DNA]</scope>
    <source>
        <strain evidence="1 2">GP43</strain>
    </source>
</reference>